<comment type="caution">
    <text evidence="4">The sequence shown here is derived from an EMBL/GenBank/DDBJ whole genome shotgun (WGS) entry which is preliminary data.</text>
</comment>
<dbReference type="PROSITE" id="PS00101">
    <property type="entry name" value="HEXAPEP_TRANSFERASES"/>
    <property type="match status" value="1"/>
</dbReference>
<evidence type="ECO:0000313" key="4">
    <source>
        <dbReference type="EMBL" id="MEK8130363.1"/>
    </source>
</evidence>
<dbReference type="InterPro" id="IPR011004">
    <property type="entry name" value="Trimer_LpxA-like_sf"/>
</dbReference>
<dbReference type="GO" id="GO:0016746">
    <property type="term" value="F:acyltransferase activity"/>
    <property type="evidence" value="ECO:0007669"/>
    <property type="project" value="UniProtKB-KW"/>
</dbReference>
<dbReference type="EC" id="2.3.1.-" evidence="4"/>
<dbReference type="InterPro" id="IPR001451">
    <property type="entry name" value="Hexapep"/>
</dbReference>
<keyword evidence="4" id="KW-0012">Acyltransferase</keyword>
<dbReference type="SUPFAM" id="SSF51161">
    <property type="entry name" value="Trimeric LpxA-like enzymes"/>
    <property type="match status" value="1"/>
</dbReference>
<organism evidence="4 5">
    <name type="scientific">Paenibacillus filicis</name>
    <dbReference type="NCBI Taxonomy" id="669464"/>
    <lineage>
        <taxon>Bacteria</taxon>
        <taxon>Bacillati</taxon>
        <taxon>Bacillota</taxon>
        <taxon>Bacilli</taxon>
        <taxon>Bacillales</taxon>
        <taxon>Paenibacillaceae</taxon>
        <taxon>Paenibacillus</taxon>
    </lineage>
</organism>
<feature type="region of interest" description="Disordered" evidence="3">
    <location>
        <begin position="1"/>
        <end position="21"/>
    </location>
</feature>
<keyword evidence="2" id="KW-0677">Repeat</keyword>
<dbReference type="PANTHER" id="PTHR43300">
    <property type="entry name" value="ACETYLTRANSFERASE"/>
    <property type="match status" value="1"/>
</dbReference>
<accession>A0ABU9DRH9</accession>
<name>A0ABU9DRH9_9BACL</name>
<keyword evidence="1 4" id="KW-0808">Transferase</keyword>
<keyword evidence="5" id="KW-1185">Reference proteome</keyword>
<dbReference type="Proteomes" id="UP001469365">
    <property type="component" value="Unassembled WGS sequence"/>
</dbReference>
<reference evidence="4 5" key="1">
    <citation type="submission" date="2024-04" db="EMBL/GenBank/DDBJ databases">
        <title>draft genome sequnece of Paenibacillus filicis.</title>
        <authorList>
            <person name="Kim D.-U."/>
        </authorList>
    </citation>
    <scope>NUCLEOTIDE SEQUENCE [LARGE SCALE GENOMIC DNA]</scope>
    <source>
        <strain evidence="4 5">KACC14197</strain>
    </source>
</reference>
<dbReference type="EMBL" id="JBBPCC010000014">
    <property type="protein sequence ID" value="MEK8130363.1"/>
    <property type="molecule type" value="Genomic_DNA"/>
</dbReference>
<evidence type="ECO:0000256" key="3">
    <source>
        <dbReference type="SAM" id="MobiDB-lite"/>
    </source>
</evidence>
<dbReference type="Pfam" id="PF00132">
    <property type="entry name" value="Hexapep"/>
    <property type="match status" value="1"/>
</dbReference>
<protein>
    <submittedName>
        <fullName evidence="4">CatB-related O-acetyltransferase</fullName>
        <ecNumber evidence="4">2.3.1.-</ecNumber>
    </submittedName>
</protein>
<gene>
    <name evidence="4" type="ORF">WMW72_20870</name>
</gene>
<evidence type="ECO:0000256" key="2">
    <source>
        <dbReference type="ARBA" id="ARBA00022737"/>
    </source>
</evidence>
<dbReference type="Gene3D" id="2.160.10.10">
    <property type="entry name" value="Hexapeptide repeat proteins"/>
    <property type="match status" value="1"/>
</dbReference>
<dbReference type="CDD" id="cd03349">
    <property type="entry name" value="LbH_XAT"/>
    <property type="match status" value="1"/>
</dbReference>
<dbReference type="PANTHER" id="PTHR43300:SF11">
    <property type="entry name" value="ACETYLTRANSFERASE RV3034C-RELATED"/>
    <property type="match status" value="1"/>
</dbReference>
<evidence type="ECO:0000256" key="1">
    <source>
        <dbReference type="ARBA" id="ARBA00022679"/>
    </source>
</evidence>
<dbReference type="InterPro" id="IPR018357">
    <property type="entry name" value="Hexapep_transf_CS"/>
</dbReference>
<dbReference type="InterPro" id="IPR050179">
    <property type="entry name" value="Trans_hexapeptide_repeat"/>
</dbReference>
<sequence>MGIDNLRGQLPPRADGGKTSIGEFTYGTPEVRSWGEYSHLTIGKFCSIADKVTIFLGGEHRTDWVTTYPFNVLIPEFAFIQGHPRTKGNVTIGNDVWIASGATILSGVQVGDGAVIGAGAVVSRDVPPYAIVAGNPAKLVKYRFSDDIIVRLLHIRWWDWPTDRIESAIPLLQSGDIHTFLTHFDIQSS</sequence>
<evidence type="ECO:0000313" key="5">
    <source>
        <dbReference type="Proteomes" id="UP001469365"/>
    </source>
</evidence>
<proteinExistence type="predicted"/>